<reference evidence="3" key="3">
    <citation type="submission" date="2015-02" db="UniProtKB">
        <authorList>
            <consortium name="EnsemblProtists"/>
        </authorList>
    </citation>
    <scope>IDENTIFICATION</scope>
    <source>
        <strain evidence="3">DAOM BR144</strain>
    </source>
</reference>
<name>K3XDB6_GLOUD</name>
<keyword evidence="4" id="KW-1185">Reference proteome</keyword>
<organism evidence="3 4">
    <name type="scientific">Globisporangium ultimum (strain ATCC 200006 / CBS 805.95 / DAOM BR144)</name>
    <name type="common">Pythium ultimum</name>
    <dbReference type="NCBI Taxonomy" id="431595"/>
    <lineage>
        <taxon>Eukaryota</taxon>
        <taxon>Sar</taxon>
        <taxon>Stramenopiles</taxon>
        <taxon>Oomycota</taxon>
        <taxon>Peronosporomycetes</taxon>
        <taxon>Pythiales</taxon>
        <taxon>Pythiaceae</taxon>
        <taxon>Globisporangium</taxon>
    </lineage>
</organism>
<feature type="compositionally biased region" description="Basic and acidic residues" evidence="1">
    <location>
        <begin position="83"/>
        <end position="95"/>
    </location>
</feature>
<evidence type="ECO:0000313" key="4">
    <source>
        <dbReference type="Proteomes" id="UP000019132"/>
    </source>
</evidence>
<dbReference type="InParanoid" id="K3XDB6"/>
<dbReference type="HOGENOM" id="CLU_1297424_0_0_1"/>
<keyword evidence="2" id="KW-0732">Signal</keyword>
<dbReference type="AlphaFoldDB" id="K3XDB6"/>
<dbReference type="EnsemblProtists" id="PYU1_T015215">
    <property type="protein sequence ID" value="PYU1_T015215"/>
    <property type="gene ID" value="PYU1_G015184"/>
</dbReference>
<proteinExistence type="predicted"/>
<reference evidence="4" key="2">
    <citation type="submission" date="2010-04" db="EMBL/GenBank/DDBJ databases">
        <authorList>
            <person name="Buell R."/>
            <person name="Hamilton J."/>
            <person name="Hostetler J."/>
        </authorList>
    </citation>
    <scope>NUCLEOTIDE SEQUENCE [LARGE SCALE GENOMIC DNA]</scope>
    <source>
        <strain evidence="4">DAOM:BR144</strain>
    </source>
</reference>
<feature type="compositionally biased region" description="Basic and acidic residues" evidence="1">
    <location>
        <begin position="154"/>
        <end position="163"/>
    </location>
</feature>
<feature type="signal peptide" evidence="2">
    <location>
        <begin position="1"/>
        <end position="19"/>
    </location>
</feature>
<evidence type="ECO:0000256" key="1">
    <source>
        <dbReference type="SAM" id="MobiDB-lite"/>
    </source>
</evidence>
<evidence type="ECO:0008006" key="5">
    <source>
        <dbReference type="Google" id="ProtNLM"/>
    </source>
</evidence>
<feature type="chain" id="PRO_5003872199" description="RxLR effector protein" evidence="2">
    <location>
        <begin position="20"/>
        <end position="213"/>
    </location>
</feature>
<feature type="region of interest" description="Disordered" evidence="1">
    <location>
        <begin position="23"/>
        <end position="213"/>
    </location>
</feature>
<dbReference type="Proteomes" id="UP000019132">
    <property type="component" value="Unassembled WGS sequence"/>
</dbReference>
<evidence type="ECO:0000256" key="2">
    <source>
        <dbReference type="SAM" id="SignalP"/>
    </source>
</evidence>
<sequence length="213" mass="23279">MGDLTLMFILIIFVKNALVEKACDGPSRSNDKPVKTTGGGVVRRQKKTTPVAKSDKEFCSDRIKEDKKTDEEERRSASVPGQDTRKAEDEKRDLSPRLSAANMGTSGEDDARWREVGAAGEGQRADLSSAREHEDEPMDEPLTITAEVTSNEAGRAKEPKSVAKSDQQAGARDSDSKQPLASKERTRAAHEESKHEAETEGNTARTVDPTPQE</sequence>
<reference evidence="4" key="1">
    <citation type="journal article" date="2010" name="Genome Biol.">
        <title>Genome sequence of the necrotrophic plant pathogen Pythium ultimum reveals original pathogenicity mechanisms and effector repertoire.</title>
        <authorList>
            <person name="Levesque C.A."/>
            <person name="Brouwer H."/>
            <person name="Cano L."/>
            <person name="Hamilton J.P."/>
            <person name="Holt C."/>
            <person name="Huitema E."/>
            <person name="Raffaele S."/>
            <person name="Robideau G.P."/>
            <person name="Thines M."/>
            <person name="Win J."/>
            <person name="Zerillo M.M."/>
            <person name="Beakes G.W."/>
            <person name="Boore J.L."/>
            <person name="Busam D."/>
            <person name="Dumas B."/>
            <person name="Ferriera S."/>
            <person name="Fuerstenberg S.I."/>
            <person name="Gachon C.M."/>
            <person name="Gaulin E."/>
            <person name="Govers F."/>
            <person name="Grenville-Briggs L."/>
            <person name="Horner N."/>
            <person name="Hostetler J."/>
            <person name="Jiang R.H."/>
            <person name="Johnson J."/>
            <person name="Krajaejun T."/>
            <person name="Lin H."/>
            <person name="Meijer H.J."/>
            <person name="Moore B."/>
            <person name="Morris P."/>
            <person name="Phuntmart V."/>
            <person name="Puiu D."/>
            <person name="Shetty J."/>
            <person name="Stajich J.E."/>
            <person name="Tripathy S."/>
            <person name="Wawra S."/>
            <person name="van West P."/>
            <person name="Whitty B.R."/>
            <person name="Coutinho P.M."/>
            <person name="Henrissat B."/>
            <person name="Martin F."/>
            <person name="Thomas P.D."/>
            <person name="Tyler B.M."/>
            <person name="De Vries R.P."/>
            <person name="Kamoun S."/>
            <person name="Yandell M."/>
            <person name="Tisserat N."/>
            <person name="Buell C.R."/>
        </authorList>
    </citation>
    <scope>NUCLEOTIDE SEQUENCE</scope>
    <source>
        <strain evidence="4">DAOM:BR144</strain>
    </source>
</reference>
<dbReference type="VEuPathDB" id="FungiDB:PYU1_G015184"/>
<feature type="compositionally biased region" description="Polar residues" evidence="1">
    <location>
        <begin position="200"/>
        <end position="213"/>
    </location>
</feature>
<accession>K3XDB6</accession>
<feature type="compositionally biased region" description="Basic and acidic residues" evidence="1">
    <location>
        <begin position="172"/>
        <end position="198"/>
    </location>
</feature>
<evidence type="ECO:0000313" key="3">
    <source>
        <dbReference type="EnsemblProtists" id="PYU1_T015215"/>
    </source>
</evidence>
<protein>
    <recommendedName>
        <fullName evidence="5">RxLR effector protein</fullName>
    </recommendedName>
</protein>
<dbReference type="EMBL" id="ADOS01000097">
    <property type="status" value="NOT_ANNOTATED_CDS"/>
    <property type="molecule type" value="Genomic_DNA"/>
</dbReference>
<feature type="compositionally biased region" description="Basic and acidic residues" evidence="1">
    <location>
        <begin position="53"/>
        <end position="76"/>
    </location>
</feature>